<dbReference type="SUPFAM" id="SSF57783">
    <property type="entry name" value="Zinc beta-ribbon"/>
    <property type="match status" value="1"/>
</dbReference>
<dbReference type="EMBL" id="AEDR01000043">
    <property type="protein sequence ID" value="EFL55685.1"/>
    <property type="molecule type" value="Genomic_DNA"/>
</dbReference>
<reference evidence="1 2" key="1">
    <citation type="submission" date="2010-08" db="EMBL/GenBank/DDBJ databases">
        <authorList>
            <person name="Durkin A.S."/>
            <person name="Madupu R."/>
            <person name="Torralba M."/>
            <person name="Gillis M."/>
            <person name="Methe B."/>
            <person name="Sutton G."/>
            <person name="Nelson K.E."/>
        </authorList>
    </citation>
    <scope>NUCLEOTIDE SEQUENCE [LARGE SCALE GENOMIC DNA]</scope>
    <source>
        <strain evidence="1 2">ACS-049-V-Sch6</strain>
    </source>
</reference>
<dbReference type="Gene3D" id="3.90.580.10">
    <property type="entry name" value="Zinc finger, CHC2-type domain"/>
    <property type="match status" value="1"/>
</dbReference>
<dbReference type="Pfam" id="PF13155">
    <property type="entry name" value="Toprim_2"/>
    <property type="match status" value="1"/>
</dbReference>
<dbReference type="PANTHER" id="PTHR30313">
    <property type="entry name" value="DNA PRIMASE"/>
    <property type="match status" value="1"/>
</dbReference>
<dbReference type="InterPro" id="IPR036977">
    <property type="entry name" value="DNA_primase_Znf_CHC2"/>
</dbReference>
<proteinExistence type="predicted"/>
<dbReference type="Proteomes" id="UP000004211">
    <property type="component" value="Unassembled WGS sequence"/>
</dbReference>
<dbReference type="GO" id="GO:0005737">
    <property type="term" value="C:cytoplasm"/>
    <property type="evidence" value="ECO:0007669"/>
    <property type="project" value="TreeGrafter"/>
</dbReference>
<dbReference type="CDD" id="cd01029">
    <property type="entry name" value="TOPRIM_primases"/>
    <property type="match status" value="1"/>
</dbReference>
<organism evidence="1 2">
    <name type="scientific">Veillonella atypica ACS-049-V-Sch6</name>
    <dbReference type="NCBI Taxonomy" id="866776"/>
    <lineage>
        <taxon>Bacteria</taxon>
        <taxon>Bacillati</taxon>
        <taxon>Bacillota</taxon>
        <taxon>Negativicutes</taxon>
        <taxon>Veillonellales</taxon>
        <taxon>Veillonellaceae</taxon>
        <taxon>Veillonella</taxon>
    </lineage>
</organism>
<dbReference type="InterPro" id="IPR050219">
    <property type="entry name" value="DnaG_primase"/>
</dbReference>
<gene>
    <name evidence="1" type="ORF">HMPREF9321_1714</name>
</gene>
<name>E1L7N4_9FIRM</name>
<evidence type="ECO:0008006" key="3">
    <source>
        <dbReference type="Google" id="ProtNLM"/>
    </source>
</evidence>
<dbReference type="PANTHER" id="PTHR30313:SF2">
    <property type="entry name" value="DNA PRIMASE"/>
    <property type="match status" value="1"/>
</dbReference>
<accession>E1L7N4</accession>
<comment type="caution">
    <text evidence="1">The sequence shown here is derived from an EMBL/GenBank/DDBJ whole genome shotgun (WGS) entry which is preliminary data.</text>
</comment>
<dbReference type="RefSeq" id="WP_005378136.1">
    <property type="nucleotide sequence ID" value="NZ_AEDR01000043.1"/>
</dbReference>
<dbReference type="GO" id="GO:0003677">
    <property type="term" value="F:DNA binding"/>
    <property type="evidence" value="ECO:0007669"/>
    <property type="project" value="InterPro"/>
</dbReference>
<dbReference type="InterPro" id="IPR034154">
    <property type="entry name" value="TOPRIM_DnaG/twinkle"/>
</dbReference>
<evidence type="ECO:0000313" key="1">
    <source>
        <dbReference type="EMBL" id="EFL55685.1"/>
    </source>
</evidence>
<dbReference type="GO" id="GO:0008270">
    <property type="term" value="F:zinc ion binding"/>
    <property type="evidence" value="ECO:0007669"/>
    <property type="project" value="InterPro"/>
</dbReference>
<dbReference type="AlphaFoldDB" id="E1L7N4"/>
<protein>
    <recommendedName>
        <fullName evidence="3">Zinc finger CHC2-type domain-containing protein</fullName>
    </recommendedName>
</protein>
<evidence type="ECO:0000313" key="2">
    <source>
        <dbReference type="Proteomes" id="UP000004211"/>
    </source>
</evidence>
<dbReference type="GO" id="GO:0006269">
    <property type="term" value="P:DNA replication, synthesis of primer"/>
    <property type="evidence" value="ECO:0007669"/>
    <property type="project" value="TreeGrafter"/>
</dbReference>
<dbReference type="Gene3D" id="3.40.1360.10">
    <property type="match status" value="1"/>
</dbReference>
<sequence>MKLKITNYPIPSAHVDIVQTYLPDYLKLKGLVTHEHNKYHCLNPNHTDSHPSMCLYRGRQDGKLRLKCQSCGKVFDLFNVVAHLDHIAHFVDIYYHICNLFQIDPDNPTPSKYYQYQQVKEAEPETVQAYLSLSRQNPALTTDKWGLRSISKEIVETYQLGFDSKANAYVIPVGSAGFIQRFIDNTTPKYKRSPGLKSYFLSKSFDNTLPFILTEGEIDALSLLTCGYPNVLALGGIASALDCYEQHFLTSSLPPILAFDLDQVGQDTYQKVCALAEKLGIPKPIDFWSYLVNVPDNTKDINDLLIHHQEYLKQAIDTIKEDFKA</sequence>
<dbReference type="SUPFAM" id="SSF56731">
    <property type="entry name" value="DNA primase core"/>
    <property type="match status" value="1"/>
</dbReference>